<dbReference type="AlphaFoldDB" id="A0A6N2ALL0"/>
<evidence type="ECO:0000256" key="1">
    <source>
        <dbReference type="SAM" id="MobiDB-lite"/>
    </source>
</evidence>
<feature type="region of interest" description="Disordered" evidence="1">
    <location>
        <begin position="1"/>
        <end position="53"/>
    </location>
</feature>
<accession>A0A6N2ALL0</accession>
<organism evidence="2">
    <name type="scientific">Solanum chilense</name>
    <name type="common">Tomato</name>
    <name type="synonym">Lycopersicon chilense</name>
    <dbReference type="NCBI Taxonomy" id="4083"/>
    <lineage>
        <taxon>Eukaryota</taxon>
        <taxon>Viridiplantae</taxon>
        <taxon>Streptophyta</taxon>
        <taxon>Embryophyta</taxon>
        <taxon>Tracheophyta</taxon>
        <taxon>Spermatophyta</taxon>
        <taxon>Magnoliopsida</taxon>
        <taxon>eudicotyledons</taxon>
        <taxon>Gunneridae</taxon>
        <taxon>Pentapetalae</taxon>
        <taxon>asterids</taxon>
        <taxon>lamiids</taxon>
        <taxon>Solanales</taxon>
        <taxon>Solanaceae</taxon>
        <taxon>Solanoideae</taxon>
        <taxon>Solaneae</taxon>
        <taxon>Solanum</taxon>
        <taxon>Solanum subgen. Lycopersicon</taxon>
    </lineage>
</organism>
<protein>
    <submittedName>
        <fullName evidence="2">Uncharacterized protein</fullName>
    </submittedName>
</protein>
<dbReference type="EMBL" id="RXGB01020425">
    <property type="protein sequence ID" value="TMW81991.1"/>
    <property type="molecule type" value="Genomic_DNA"/>
</dbReference>
<gene>
    <name evidence="2" type="ORF">EJD97_007187</name>
</gene>
<feature type="compositionally biased region" description="Basic and acidic residues" evidence="1">
    <location>
        <begin position="33"/>
        <end position="49"/>
    </location>
</feature>
<reference evidence="2" key="1">
    <citation type="submission" date="2019-05" db="EMBL/GenBank/DDBJ databases">
        <title>The de novo reference genome and transcriptome assemblies of the wild tomato species Solanum chilense.</title>
        <authorList>
            <person name="Stam R."/>
            <person name="Nosenko T."/>
            <person name="Hoerger A.C."/>
            <person name="Stephan W."/>
            <person name="Seidel M.A."/>
            <person name="Kuhn J.M.M."/>
            <person name="Haberer G."/>
            <person name="Tellier A."/>
        </authorList>
    </citation>
    <scope>NUCLEOTIDE SEQUENCE</scope>
    <source>
        <tissue evidence="2">Mature leaves</tissue>
    </source>
</reference>
<comment type="caution">
    <text evidence="2">The sequence shown here is derived from an EMBL/GenBank/DDBJ whole genome shotgun (WGS) entry which is preliminary data.</text>
</comment>
<evidence type="ECO:0000313" key="2">
    <source>
        <dbReference type="EMBL" id="TMW81991.1"/>
    </source>
</evidence>
<name>A0A6N2ALL0_SOLCI</name>
<feature type="compositionally biased region" description="Polar residues" evidence="1">
    <location>
        <begin position="1"/>
        <end position="10"/>
    </location>
</feature>
<sequence>MCVDLTSSSKKLVDNDDDFEDLPPQFQSKKLKNKDGQEKKKSVKDEKTQNRLSKSVILPKSRYPNALRGCALLPLTFVLP</sequence>
<proteinExistence type="predicted"/>